<evidence type="ECO:0000256" key="8">
    <source>
        <dbReference type="PIRSR" id="PIRSR630616-1"/>
    </source>
</evidence>
<evidence type="ECO:0000313" key="15">
    <source>
        <dbReference type="EMBL" id="CAD8076717.1"/>
    </source>
</evidence>
<dbReference type="PROSITE" id="PS00108">
    <property type="entry name" value="PROTEIN_KINASE_ST"/>
    <property type="match status" value="1"/>
</dbReference>
<evidence type="ECO:0000256" key="12">
    <source>
        <dbReference type="RuleBase" id="RU367134"/>
    </source>
</evidence>
<evidence type="ECO:0000256" key="2">
    <source>
        <dbReference type="ARBA" id="ARBA00022679"/>
    </source>
</evidence>
<dbReference type="AlphaFoldDB" id="A0A8S1M974"/>
<dbReference type="Pfam" id="PF00069">
    <property type="entry name" value="Pkinase"/>
    <property type="match status" value="1"/>
</dbReference>
<dbReference type="GO" id="GO:0004674">
    <property type="term" value="F:protein serine/threonine kinase activity"/>
    <property type="evidence" value="ECO:0007669"/>
    <property type="project" value="UniProtKB-KW"/>
</dbReference>
<evidence type="ECO:0000256" key="5">
    <source>
        <dbReference type="ARBA" id="ARBA00022840"/>
    </source>
</evidence>
<evidence type="ECO:0000256" key="7">
    <source>
        <dbReference type="ARBA" id="ARBA00048679"/>
    </source>
</evidence>
<evidence type="ECO:0000313" key="16">
    <source>
        <dbReference type="Proteomes" id="UP000688137"/>
    </source>
</evidence>
<dbReference type="PROSITE" id="PS00107">
    <property type="entry name" value="PROTEIN_KINASE_ATP"/>
    <property type="match status" value="1"/>
</dbReference>
<dbReference type="OMA" id="MYQQEVR"/>
<comment type="catalytic activity">
    <reaction evidence="7 12">
        <text>L-seryl-[protein] + ATP = O-phospho-L-seryl-[protein] + ADP + H(+)</text>
        <dbReference type="Rhea" id="RHEA:17989"/>
        <dbReference type="Rhea" id="RHEA-COMP:9863"/>
        <dbReference type="Rhea" id="RHEA-COMP:11604"/>
        <dbReference type="ChEBI" id="CHEBI:15378"/>
        <dbReference type="ChEBI" id="CHEBI:29999"/>
        <dbReference type="ChEBI" id="CHEBI:30616"/>
        <dbReference type="ChEBI" id="CHEBI:83421"/>
        <dbReference type="ChEBI" id="CHEBI:456216"/>
        <dbReference type="EC" id="2.7.11.1"/>
    </reaction>
</comment>
<feature type="binding site" evidence="11">
    <location>
        <position position="68"/>
    </location>
    <ligand>
        <name>ATP</name>
        <dbReference type="ChEBI" id="CHEBI:30616"/>
    </ligand>
</feature>
<evidence type="ECO:0000256" key="9">
    <source>
        <dbReference type="PIRSR" id="PIRSR630616-2"/>
    </source>
</evidence>
<proteinExistence type="inferred from homology"/>
<dbReference type="PROSITE" id="PS50011">
    <property type="entry name" value="PROTEIN_KINASE_DOM"/>
    <property type="match status" value="1"/>
</dbReference>
<protein>
    <recommendedName>
        <fullName evidence="12">Aurora kinase</fullName>
        <ecNumber evidence="12">2.7.11.1</ecNumber>
    </recommendedName>
</protein>
<keyword evidence="5 9" id="KW-0067">ATP-binding</keyword>
<dbReference type="FunFam" id="1.10.510.10:FF:000235">
    <property type="entry name" value="Serine/threonine-protein kinase ark1"/>
    <property type="match status" value="1"/>
</dbReference>
<sequence length="688" mass="81409">MSTGLVINQVKERILFFSPTVQGKMEREACTQDFEVIQGLGQGAFGKVFKVRHKKTKMIFALKQIAKKQIKQQKMTQQIINEVKIMYGLEHPNIVKLYNHYEEEDYIYLILECATGGQLWQKLNRVGRFDEKTVKQFMQEVMSAIEYLHTRNPPIIHRDIKPENILLDANGHIKIADFGWSNINNHQRTTYCGTLDYLAPEMILECGHDEKIDHWSLGVLIYELLTGKAPFAPSSQIKDQKESQKILEDNILKVKINFPNDFPSLAKSLVQGLLQRDPQKRFNIQKMREHPWFGNCQIQQEVQSEQKVKAENIKDIIKDDKAQFSKEEIAKVVNRQLNQTKEEDDVIIVVEDQKEKEKESTHDFQKNTVQLLNNKITDLQKQLNDSKILLQVKIDEIKQLQQQQQEQPSLLMNVDTRKIKLLEEEKTKWKQAYEQIRDELHEKQAENLKLNAEIEKIQQLTKSLEKQKADKQLLQEKIKKLQEEIDLKDQQILELRTEQDGRVQNSFHGSFLNQSTLEDGKSVADLNLTFQEMKNSFQIAREQIEEFDKAQRRIVQQEAEILALKSQLNEYKESIRITVQEQYEDQMEELEKKQRDQIRELEAKHFNEITKYENDKISLRDQFNELENLKSEVILLKKDQEQANLIIMDLKKQQEIDKRLRYQMEQRLKEQDILILDLKEKERVYRKK</sequence>
<name>A0A8S1M974_PARPR</name>
<evidence type="ECO:0000256" key="13">
    <source>
        <dbReference type="SAM" id="Coils"/>
    </source>
</evidence>
<feature type="binding site" evidence="9">
    <location>
        <position position="63"/>
    </location>
    <ligand>
        <name>ATP</name>
        <dbReference type="ChEBI" id="CHEBI:30616"/>
    </ligand>
</feature>
<evidence type="ECO:0000256" key="11">
    <source>
        <dbReference type="PROSITE-ProRule" id="PRU10141"/>
    </source>
</evidence>
<dbReference type="InterPro" id="IPR000719">
    <property type="entry name" value="Prot_kinase_dom"/>
</dbReference>
<feature type="coiled-coil region" evidence="13">
    <location>
        <begin position="540"/>
        <end position="639"/>
    </location>
</feature>
<comment type="similarity">
    <text evidence="12">Belongs to the protein kinase superfamily. Ser/Thr protein kinase family. Aurora subfamily.</text>
</comment>
<evidence type="ECO:0000256" key="10">
    <source>
        <dbReference type="PIRSR" id="PIRSR630616-3"/>
    </source>
</evidence>
<keyword evidence="3 9" id="KW-0547">Nucleotide-binding</keyword>
<dbReference type="SMART" id="SM00220">
    <property type="entry name" value="S_TKc"/>
    <property type="match status" value="1"/>
</dbReference>
<feature type="cross-link" description="Glycyl lysine isopeptide (Lys-Gly) (interchain with G-Cter in SUMO2)" evidence="10">
    <location>
        <position position="161"/>
    </location>
</feature>
<organism evidence="15 16">
    <name type="scientific">Paramecium primaurelia</name>
    <dbReference type="NCBI Taxonomy" id="5886"/>
    <lineage>
        <taxon>Eukaryota</taxon>
        <taxon>Sar</taxon>
        <taxon>Alveolata</taxon>
        <taxon>Ciliophora</taxon>
        <taxon>Intramacronucleata</taxon>
        <taxon>Oligohymenophorea</taxon>
        <taxon>Peniculida</taxon>
        <taxon>Parameciidae</taxon>
        <taxon>Paramecium</taxon>
    </lineage>
</organism>
<dbReference type="GO" id="GO:0005524">
    <property type="term" value="F:ATP binding"/>
    <property type="evidence" value="ECO:0007669"/>
    <property type="project" value="UniProtKB-UniRule"/>
</dbReference>
<dbReference type="Proteomes" id="UP000688137">
    <property type="component" value="Unassembled WGS sequence"/>
</dbReference>
<reference evidence="15" key="1">
    <citation type="submission" date="2021-01" db="EMBL/GenBank/DDBJ databases">
        <authorList>
            <consortium name="Genoscope - CEA"/>
            <person name="William W."/>
        </authorList>
    </citation>
    <scope>NUCLEOTIDE SEQUENCE</scope>
</reference>
<dbReference type="InterPro" id="IPR030616">
    <property type="entry name" value="Aur-like"/>
</dbReference>
<feature type="binding site" evidence="9">
    <location>
        <begin position="163"/>
        <end position="164"/>
    </location>
    <ligand>
        <name>ATP</name>
        <dbReference type="ChEBI" id="CHEBI:30616"/>
    </ligand>
</feature>
<comment type="catalytic activity">
    <reaction evidence="6 12">
        <text>L-threonyl-[protein] + ATP = O-phospho-L-threonyl-[protein] + ADP + H(+)</text>
        <dbReference type="Rhea" id="RHEA:46608"/>
        <dbReference type="Rhea" id="RHEA-COMP:11060"/>
        <dbReference type="Rhea" id="RHEA-COMP:11605"/>
        <dbReference type="ChEBI" id="CHEBI:15378"/>
        <dbReference type="ChEBI" id="CHEBI:30013"/>
        <dbReference type="ChEBI" id="CHEBI:30616"/>
        <dbReference type="ChEBI" id="CHEBI:61977"/>
        <dbReference type="ChEBI" id="CHEBI:456216"/>
        <dbReference type="EC" id="2.7.11.1"/>
    </reaction>
</comment>
<keyword evidence="13" id="KW-0175">Coiled coil</keyword>
<dbReference type="InterPro" id="IPR017441">
    <property type="entry name" value="Protein_kinase_ATP_BS"/>
</dbReference>
<evidence type="ECO:0000256" key="3">
    <source>
        <dbReference type="ARBA" id="ARBA00022741"/>
    </source>
</evidence>
<keyword evidence="2 12" id="KW-0808">Transferase</keyword>
<keyword evidence="16" id="KW-1185">Reference proteome</keyword>
<feature type="coiled-coil region" evidence="13">
    <location>
        <begin position="362"/>
        <end position="498"/>
    </location>
</feature>
<feature type="binding site" evidence="9">
    <location>
        <position position="177"/>
    </location>
    <ligand>
        <name>ATP</name>
        <dbReference type="ChEBI" id="CHEBI:30616"/>
    </ligand>
</feature>
<dbReference type="EC" id="2.7.11.1" evidence="12"/>
<feature type="binding site" evidence="9">
    <location>
        <begin position="112"/>
        <end position="114"/>
    </location>
    <ligand>
        <name>ATP</name>
        <dbReference type="ChEBI" id="CHEBI:30616"/>
    </ligand>
</feature>
<evidence type="ECO:0000256" key="4">
    <source>
        <dbReference type="ARBA" id="ARBA00022777"/>
    </source>
</evidence>
<dbReference type="CDD" id="cd14007">
    <property type="entry name" value="STKc_Aurora"/>
    <property type="match status" value="1"/>
</dbReference>
<feature type="active site" description="Proton acceptor" evidence="8">
    <location>
        <position position="159"/>
    </location>
</feature>
<evidence type="ECO:0000259" key="14">
    <source>
        <dbReference type="PROSITE" id="PS50011"/>
    </source>
</evidence>
<keyword evidence="1 12" id="KW-0723">Serine/threonine-protein kinase</keyword>
<evidence type="ECO:0000256" key="1">
    <source>
        <dbReference type="ARBA" id="ARBA00022527"/>
    </source>
</evidence>
<accession>A0A8S1M974</accession>
<keyword evidence="4 12" id="KW-0418">Kinase</keyword>
<dbReference type="EMBL" id="CAJJDM010000058">
    <property type="protein sequence ID" value="CAD8076717.1"/>
    <property type="molecule type" value="Genomic_DNA"/>
</dbReference>
<comment type="caution">
    <text evidence="15">The sequence shown here is derived from an EMBL/GenBank/DDBJ whole genome shotgun (WGS) entry which is preliminary data.</text>
</comment>
<gene>
    <name evidence="15" type="ORF">PPRIM_AZ9-3.1.T0570021</name>
</gene>
<evidence type="ECO:0000256" key="6">
    <source>
        <dbReference type="ARBA" id="ARBA00047899"/>
    </source>
</evidence>
<dbReference type="FunFam" id="3.30.200.20:FF:000042">
    <property type="entry name" value="Aurora kinase A"/>
    <property type="match status" value="1"/>
</dbReference>
<dbReference type="InterPro" id="IPR008271">
    <property type="entry name" value="Ser/Thr_kinase_AS"/>
</dbReference>
<feature type="domain" description="Protein kinase" evidence="14">
    <location>
        <begin position="34"/>
        <end position="293"/>
    </location>
</feature>
<dbReference type="PANTHER" id="PTHR24350">
    <property type="entry name" value="SERINE/THREONINE-PROTEIN KINASE IAL-RELATED"/>
    <property type="match status" value="1"/>
</dbReference>